<keyword evidence="3" id="KW-1185">Reference proteome</keyword>
<proteinExistence type="predicted"/>
<dbReference type="Pfam" id="PF00268">
    <property type="entry name" value="Ribonuc_red_sm"/>
    <property type="match status" value="1"/>
</dbReference>
<gene>
    <name evidence="2" type="ORF">C8D89_101251</name>
</gene>
<dbReference type="InterPro" id="IPR009078">
    <property type="entry name" value="Ferritin-like_SF"/>
</dbReference>
<dbReference type="EMBL" id="QEKW01000001">
    <property type="protein sequence ID" value="PVZ14387.1"/>
    <property type="molecule type" value="Genomic_DNA"/>
</dbReference>
<evidence type="ECO:0000313" key="2">
    <source>
        <dbReference type="EMBL" id="PVZ14387.1"/>
    </source>
</evidence>
<reference evidence="2 3" key="1">
    <citation type="submission" date="2018-04" db="EMBL/GenBank/DDBJ databases">
        <title>Genomic Encyclopedia of Type Strains, Phase IV (KMG-IV): sequencing the most valuable type-strain genomes for metagenomic binning, comparative biology and taxonomic classification.</title>
        <authorList>
            <person name="Goeker M."/>
        </authorList>
    </citation>
    <scope>NUCLEOTIDE SEQUENCE [LARGE SCALE GENOMIC DNA]</scope>
    <source>
        <strain evidence="2 3">DSM 45771</strain>
    </source>
</reference>
<dbReference type="AlphaFoldDB" id="A0A2U1FQD1"/>
<dbReference type="InterPro" id="IPR000358">
    <property type="entry name" value="RNR_small_fam"/>
</dbReference>
<dbReference type="OrthoDB" id="5500270at2"/>
<dbReference type="Proteomes" id="UP000245639">
    <property type="component" value="Unassembled WGS sequence"/>
</dbReference>
<sequence>MITGYGHFVQLAESLQWDETAIDLTADIEAWPKLEQEESDQVLGLLAGFCIGETSVATHLTSFHGAATTDDRMDQVFQAQARDEARHARFFDRVVREVVGVPGANMTERVDVLRDRVSPDLVELFEERLPAVAADVAEDSDNLTAAVGLYHMILEGVVLTAGQHALLETLKGCSVAMPGTHKGMELVLRDERWHIGFGSRVIQSADIVDDQMEELLTQGVKAASAWGDLISTDDIGKVEHLHQRRLKSVGIKFW</sequence>
<dbReference type="GO" id="GO:0016491">
    <property type="term" value="F:oxidoreductase activity"/>
    <property type="evidence" value="ECO:0007669"/>
    <property type="project" value="InterPro"/>
</dbReference>
<name>A0A2U1FQD1_9PSEU</name>
<dbReference type="Gene3D" id="1.10.620.20">
    <property type="entry name" value="Ribonucleotide Reductase, subunit A"/>
    <property type="match status" value="1"/>
</dbReference>
<protein>
    <submittedName>
        <fullName evidence="2">Ribonucleoside-diphosphate reductase beta chain</fullName>
    </submittedName>
</protein>
<evidence type="ECO:0000256" key="1">
    <source>
        <dbReference type="ARBA" id="ARBA00001962"/>
    </source>
</evidence>
<dbReference type="RefSeq" id="WP_116706251.1">
    <property type="nucleotide sequence ID" value="NZ_QEKW01000001.1"/>
</dbReference>
<organism evidence="2 3">
    <name type="scientific">Actinomycetospora cinnamomea</name>
    <dbReference type="NCBI Taxonomy" id="663609"/>
    <lineage>
        <taxon>Bacteria</taxon>
        <taxon>Bacillati</taxon>
        <taxon>Actinomycetota</taxon>
        <taxon>Actinomycetes</taxon>
        <taxon>Pseudonocardiales</taxon>
        <taxon>Pseudonocardiaceae</taxon>
        <taxon>Actinomycetospora</taxon>
    </lineage>
</organism>
<comment type="caution">
    <text evidence="2">The sequence shown here is derived from an EMBL/GenBank/DDBJ whole genome shotgun (WGS) entry which is preliminary data.</text>
</comment>
<evidence type="ECO:0000313" key="3">
    <source>
        <dbReference type="Proteomes" id="UP000245639"/>
    </source>
</evidence>
<dbReference type="GO" id="GO:0009263">
    <property type="term" value="P:deoxyribonucleotide biosynthetic process"/>
    <property type="evidence" value="ECO:0007669"/>
    <property type="project" value="InterPro"/>
</dbReference>
<dbReference type="SUPFAM" id="SSF47240">
    <property type="entry name" value="Ferritin-like"/>
    <property type="match status" value="1"/>
</dbReference>
<comment type="cofactor">
    <cofactor evidence="1">
        <name>Fe cation</name>
        <dbReference type="ChEBI" id="CHEBI:24875"/>
    </cofactor>
</comment>
<dbReference type="InterPro" id="IPR012348">
    <property type="entry name" value="RNR-like"/>
</dbReference>
<accession>A0A2U1FQD1</accession>